<dbReference type="InterPro" id="IPR031832">
    <property type="entry name" value="DUF4747"/>
</dbReference>
<organism evidence="1">
    <name type="scientific">Serratia marcescens</name>
    <dbReference type="NCBI Taxonomy" id="615"/>
    <lineage>
        <taxon>Bacteria</taxon>
        <taxon>Pseudomonadati</taxon>
        <taxon>Pseudomonadota</taxon>
        <taxon>Gammaproteobacteria</taxon>
        <taxon>Enterobacterales</taxon>
        <taxon>Yersiniaceae</taxon>
        <taxon>Serratia</taxon>
    </lineage>
</organism>
<reference evidence="1" key="1">
    <citation type="submission" date="2018-01" db="EMBL/GenBank/DDBJ databases">
        <title>The opportunistic pathogen Serratia marcescens is an overlooked threat to honeybees.</title>
        <authorList>
            <person name="Raymann K."/>
            <person name="Shaffer Z."/>
            <person name="Coon K."/>
            <person name="Salisbury S."/>
            <person name="Moran N.A."/>
        </authorList>
    </citation>
    <scope>NUCLEOTIDE SEQUENCE [LARGE SCALE GENOMIC DNA]</scope>
    <source>
        <strain evidence="1">KZ19</strain>
    </source>
</reference>
<sequence>MVIMNGIMYMASFIFYNIQVLPNETAEEIGVKGYKKIFSLLKEKNNEELKSGNHLSYHFKVGKNSYFGPYEFFSEQGGVNGNFIKYNDSDDVTDLLTDKVLFSKSKKNAAVSGKKKIPFVFDAKTHILAIDQSAAPSQEYDKLLEILMYYINPIVKNLFPEYTLTINLLSLPSALDEVFANAISYKNVEVSVFAPNGDDAEDILEEMRKSKMQKLQLSGSSGDSSMISIPNFLKKILKSAQTHGKIKLRYRVQLQNSNETKLMTYDSEKSPLKLNLRHNKSDKDDRGFLRGCLRKIREFCELKNDEIQGD</sequence>
<evidence type="ECO:0000313" key="1">
    <source>
        <dbReference type="EMBL" id="POP16001.1"/>
    </source>
</evidence>
<dbReference type="AlphaFoldDB" id="A0AAP8TVV3"/>
<protein>
    <recommendedName>
        <fullName evidence="2">DUF4747 family protein</fullName>
    </recommendedName>
</protein>
<comment type="caution">
    <text evidence="1">The sequence shown here is derived from an EMBL/GenBank/DDBJ whole genome shotgun (WGS) entry which is preliminary data.</text>
</comment>
<name>A0AAP8TVV3_SERMA</name>
<accession>A0AAP8TVV3</accession>
<proteinExistence type="predicted"/>
<gene>
    <name evidence="1" type="ORF">C3R40_16805</name>
</gene>
<evidence type="ECO:0008006" key="2">
    <source>
        <dbReference type="Google" id="ProtNLM"/>
    </source>
</evidence>
<dbReference type="Pfam" id="PF15931">
    <property type="entry name" value="DUF4747"/>
    <property type="match status" value="1"/>
</dbReference>
<dbReference type="EMBL" id="PQGI01000012">
    <property type="protein sequence ID" value="POP16001.1"/>
    <property type="molecule type" value="Genomic_DNA"/>
</dbReference>